<evidence type="ECO:0000313" key="2">
    <source>
        <dbReference type="EMBL" id="GJS70444.1"/>
    </source>
</evidence>
<dbReference type="Proteomes" id="UP001151760">
    <property type="component" value="Unassembled WGS sequence"/>
</dbReference>
<feature type="region of interest" description="Disordered" evidence="1">
    <location>
        <begin position="171"/>
        <end position="194"/>
    </location>
</feature>
<reference evidence="2" key="2">
    <citation type="submission" date="2022-01" db="EMBL/GenBank/DDBJ databases">
        <authorList>
            <person name="Yamashiro T."/>
            <person name="Shiraishi A."/>
            <person name="Satake H."/>
            <person name="Nakayama K."/>
        </authorList>
    </citation>
    <scope>NUCLEOTIDE SEQUENCE</scope>
</reference>
<dbReference type="EMBL" id="BQNB010009935">
    <property type="protein sequence ID" value="GJS70444.1"/>
    <property type="molecule type" value="Genomic_DNA"/>
</dbReference>
<proteinExistence type="predicted"/>
<accession>A0ABQ4XZ01</accession>
<sequence length="411" mass="46360">MGKAVDANLVITESSGTKSKVQDDSSRSGNDTGVDDTDIRPIYDDEPMVEVQLTAEYNIFATGQHHTEQLEIIIEAQIQKKVFAITALKNDVRKLKGNSVDTKFAKTSVSGKPVLQSLRNQSVVRQPNAFKSERPQMSKSRFASQVDVNNNLSRPVTQHYLPKRSESAFSKSNHMIASSSSRNSSKNMPRFSSNNMVHNHYLDEVKKKTQERDRNSKTSVMPAVRFQITVDDSKPKPRSTNHSTRSLLIQNTLFVLHVISVFNANHDACTTNFLKEVNSRVKIQSNKTRNSNKPVEHKCHTQKPSVVAEKSDISETSVEVDSKLIRKMTFEQNGSILAPQRGQRFLQQNIMKIKKVNDRVVSKSIEKIKLFQSLPLLLLLMHPININNNKIQLHLLQLSQTTITADGNFDL</sequence>
<feature type="compositionally biased region" description="Low complexity" evidence="1">
    <location>
        <begin position="172"/>
        <end position="187"/>
    </location>
</feature>
<evidence type="ECO:0000313" key="3">
    <source>
        <dbReference type="Proteomes" id="UP001151760"/>
    </source>
</evidence>
<comment type="caution">
    <text evidence="2">The sequence shown here is derived from an EMBL/GenBank/DDBJ whole genome shotgun (WGS) entry which is preliminary data.</text>
</comment>
<keyword evidence="3" id="KW-1185">Reference proteome</keyword>
<reference evidence="2" key="1">
    <citation type="journal article" date="2022" name="Int. J. Mol. Sci.">
        <title>Draft Genome of Tanacetum Coccineum: Genomic Comparison of Closely Related Tanacetum-Family Plants.</title>
        <authorList>
            <person name="Yamashiro T."/>
            <person name="Shiraishi A."/>
            <person name="Nakayama K."/>
            <person name="Satake H."/>
        </authorList>
    </citation>
    <scope>NUCLEOTIDE SEQUENCE</scope>
</reference>
<name>A0ABQ4XZ01_9ASTR</name>
<gene>
    <name evidence="2" type="ORF">Tco_0703285</name>
</gene>
<organism evidence="2 3">
    <name type="scientific">Tanacetum coccineum</name>
    <dbReference type="NCBI Taxonomy" id="301880"/>
    <lineage>
        <taxon>Eukaryota</taxon>
        <taxon>Viridiplantae</taxon>
        <taxon>Streptophyta</taxon>
        <taxon>Embryophyta</taxon>
        <taxon>Tracheophyta</taxon>
        <taxon>Spermatophyta</taxon>
        <taxon>Magnoliopsida</taxon>
        <taxon>eudicotyledons</taxon>
        <taxon>Gunneridae</taxon>
        <taxon>Pentapetalae</taxon>
        <taxon>asterids</taxon>
        <taxon>campanulids</taxon>
        <taxon>Asterales</taxon>
        <taxon>Asteraceae</taxon>
        <taxon>Asteroideae</taxon>
        <taxon>Anthemideae</taxon>
        <taxon>Anthemidinae</taxon>
        <taxon>Tanacetum</taxon>
    </lineage>
</organism>
<feature type="region of interest" description="Disordered" evidence="1">
    <location>
        <begin position="15"/>
        <end position="41"/>
    </location>
</feature>
<evidence type="ECO:0000256" key="1">
    <source>
        <dbReference type="SAM" id="MobiDB-lite"/>
    </source>
</evidence>
<protein>
    <submittedName>
        <fullName evidence="2">Uncharacterized protein</fullName>
    </submittedName>
</protein>